<dbReference type="PANTHER" id="PTHR38590">
    <property type="entry name" value="BLL0828 PROTEIN"/>
    <property type="match status" value="1"/>
</dbReference>
<dbReference type="PANTHER" id="PTHR38590:SF1">
    <property type="entry name" value="BLL0828 PROTEIN"/>
    <property type="match status" value="1"/>
</dbReference>
<evidence type="ECO:0000313" key="4">
    <source>
        <dbReference type="Proteomes" id="UP000516148"/>
    </source>
</evidence>
<accession>A0A7H0LQU7</accession>
<evidence type="ECO:0000256" key="1">
    <source>
        <dbReference type="SAM" id="MobiDB-lite"/>
    </source>
</evidence>
<dbReference type="Pfam" id="PF04480">
    <property type="entry name" value="DUF559"/>
    <property type="match status" value="1"/>
</dbReference>
<reference evidence="3 4" key="1">
    <citation type="submission" date="2020-09" db="EMBL/GenBank/DDBJ databases">
        <title>Sphingomonas sp., a new species isolated from pork steak.</title>
        <authorList>
            <person name="Heidler von Heilborn D."/>
        </authorList>
    </citation>
    <scope>NUCLEOTIDE SEQUENCE [LARGE SCALE GENOMIC DNA]</scope>
    <source>
        <strain evidence="4">S8-3T</strain>
    </source>
</reference>
<dbReference type="SUPFAM" id="SSF52980">
    <property type="entry name" value="Restriction endonuclease-like"/>
    <property type="match status" value="1"/>
</dbReference>
<dbReference type="InterPro" id="IPR011335">
    <property type="entry name" value="Restrct_endonuc-II-like"/>
</dbReference>
<dbReference type="KEGG" id="spap:H3Z74_15135"/>
<dbReference type="InterPro" id="IPR047216">
    <property type="entry name" value="Endonuclease_DUF559_bact"/>
</dbReference>
<sequence>MRGNAEGLTKRQLLPANTTARARDLRRNATEAEKRLLGALRETFPAAKSRFQVPMGRFFVDFCSHGAKLIIEADGGQHAIDAEADARRTRFLEGEGYQVMRFGNNDILENLDGVVTTIAAQIPSPPVGEGGAKRRMRGSDRT</sequence>
<dbReference type="Gene3D" id="3.40.960.10">
    <property type="entry name" value="VSR Endonuclease"/>
    <property type="match status" value="1"/>
</dbReference>
<dbReference type="CDD" id="cd01038">
    <property type="entry name" value="Endonuclease_DUF559"/>
    <property type="match status" value="1"/>
</dbReference>
<dbReference type="InterPro" id="IPR007569">
    <property type="entry name" value="DUF559"/>
</dbReference>
<organism evidence="3 4">
    <name type="scientific">Sphingomonas alpina</name>
    <dbReference type="NCBI Taxonomy" id="653931"/>
    <lineage>
        <taxon>Bacteria</taxon>
        <taxon>Pseudomonadati</taxon>
        <taxon>Pseudomonadota</taxon>
        <taxon>Alphaproteobacteria</taxon>
        <taxon>Sphingomonadales</taxon>
        <taxon>Sphingomonadaceae</taxon>
        <taxon>Sphingomonas</taxon>
    </lineage>
</organism>
<evidence type="ECO:0000259" key="2">
    <source>
        <dbReference type="Pfam" id="PF04480"/>
    </source>
</evidence>
<feature type="domain" description="DUF559" evidence="2">
    <location>
        <begin position="18"/>
        <end position="122"/>
    </location>
</feature>
<protein>
    <submittedName>
        <fullName evidence="3">DUF559 domain-containing protein</fullName>
    </submittedName>
</protein>
<proteinExistence type="predicted"/>
<keyword evidence="4" id="KW-1185">Reference proteome</keyword>
<dbReference type="AlphaFoldDB" id="A0A7H0LQU7"/>
<name>A0A7H0LQU7_9SPHN</name>
<feature type="region of interest" description="Disordered" evidence="1">
    <location>
        <begin position="123"/>
        <end position="142"/>
    </location>
</feature>
<dbReference type="Proteomes" id="UP000516148">
    <property type="component" value="Chromosome"/>
</dbReference>
<dbReference type="EMBL" id="CP061038">
    <property type="protein sequence ID" value="QNQ12050.1"/>
    <property type="molecule type" value="Genomic_DNA"/>
</dbReference>
<evidence type="ECO:0000313" key="3">
    <source>
        <dbReference type="EMBL" id="QNQ12050.1"/>
    </source>
</evidence>
<gene>
    <name evidence="3" type="ORF">H3Z74_15135</name>
</gene>